<dbReference type="GO" id="GO:0004252">
    <property type="term" value="F:serine-type endopeptidase activity"/>
    <property type="evidence" value="ECO:0007669"/>
    <property type="project" value="TreeGrafter"/>
</dbReference>
<accession>A0A160U083</accession>
<reference evidence="3" key="1">
    <citation type="submission" date="2015-10" db="EMBL/GenBank/DDBJ databases">
        <authorList>
            <person name="Gilbert D.G."/>
        </authorList>
    </citation>
    <scope>NUCLEOTIDE SEQUENCE</scope>
</reference>
<dbReference type="EMBL" id="CZQD01000015">
    <property type="protein sequence ID" value="CUS55944.1"/>
    <property type="molecule type" value="Genomic_DNA"/>
</dbReference>
<sequence length="673" mass="76245">MLRILAVLAAFFVCGHAVAQEPAPPTLEEFLSDLDFWSPELSPSGRYMSGVRRVDGEDFLVLLDLDNPAPTLDATNLGDFYIRWVDWISDDRLLVALTGYVDIRSGRNMSRQELRDWNEDSRTIPRSFSRLASIERETGKTVAMFQEEKSVHRNFSLTSVTDMLPDDPDHILMPARLDGDLDLFKVNVTDGTVERIATGTRNTYAWYTDRNGEPAFRLNKNARGTVIYIYAREDRKNGSIKWRKIRTVRLKSRQNDEAALDFQVLYPGPTETTYYVSARPDDEDKAGIHLYDFERDEIVETVRKHEKVDIEDGFFNTETRELVGVFYYDDRLVIEMDDPLIQSHLDALDTYFGNEVNVIPLDSSEDGKRWLLKAVGPREPGSYHIYNLETAGATELGNQRKRLNDKTFGATDVVTYTARDGLELRGYLTRPPMAEGAPPPPLVVMPHGGPEMRDMVTFDQDVQILVARGYQVFQPNFRGSSGFGKAFADMGRRQWGRAMQTDVEDGFDHLVAEGLAEADRACIFGYSYGGYAAMAAATLTPEKYQCVIAAAGVSDLLAFLRRERREEGSNSEAYQYWVAHIGHPGRDKETIKAVSPVEHAGNLLRPLLILHGKDDGVVDYEQAERMDKALRKAGKFFRLVTLENSSHSYMPEEDELTYYTEILAFLETHLPVN</sequence>
<dbReference type="AlphaFoldDB" id="A0A160U083"/>
<dbReference type="InterPro" id="IPR029058">
    <property type="entry name" value="AB_hydrolase_fold"/>
</dbReference>
<organism evidence="3">
    <name type="scientific">hydrothermal vent metagenome</name>
    <dbReference type="NCBI Taxonomy" id="652676"/>
    <lineage>
        <taxon>unclassified sequences</taxon>
        <taxon>metagenomes</taxon>
        <taxon>ecological metagenomes</taxon>
    </lineage>
</organism>
<dbReference type="GO" id="GO:0006508">
    <property type="term" value="P:proteolysis"/>
    <property type="evidence" value="ECO:0007669"/>
    <property type="project" value="InterPro"/>
</dbReference>
<feature type="domain" description="Peptidase S9 prolyl oligopeptidase catalytic" evidence="2">
    <location>
        <begin position="457"/>
        <end position="670"/>
    </location>
</feature>
<dbReference type="SUPFAM" id="SSF82171">
    <property type="entry name" value="DPP6 N-terminal domain-like"/>
    <property type="match status" value="1"/>
</dbReference>
<name>A0A160U083_9ZZZZ</name>
<dbReference type="PANTHER" id="PTHR42776:SF27">
    <property type="entry name" value="DIPEPTIDYL PEPTIDASE FAMILY MEMBER 6"/>
    <property type="match status" value="1"/>
</dbReference>
<evidence type="ECO:0000259" key="2">
    <source>
        <dbReference type="Pfam" id="PF00326"/>
    </source>
</evidence>
<evidence type="ECO:0000313" key="3">
    <source>
        <dbReference type="EMBL" id="CUS55944.1"/>
    </source>
</evidence>
<protein>
    <submittedName>
        <fullName evidence="3">Prolyl oligopeptidase family protein</fullName>
    </submittedName>
</protein>
<dbReference type="Pfam" id="PF00326">
    <property type="entry name" value="Peptidase_S9"/>
    <property type="match status" value="1"/>
</dbReference>
<gene>
    <name evidence="3" type="ORF">MGWOODY_Hyp168</name>
</gene>
<keyword evidence="1" id="KW-0378">Hydrolase</keyword>
<dbReference type="InterPro" id="IPR001375">
    <property type="entry name" value="Peptidase_S9_cat"/>
</dbReference>
<dbReference type="PANTHER" id="PTHR42776">
    <property type="entry name" value="SERINE PEPTIDASE S9 FAMILY MEMBER"/>
    <property type="match status" value="1"/>
</dbReference>
<dbReference type="SUPFAM" id="SSF53474">
    <property type="entry name" value="alpha/beta-Hydrolases"/>
    <property type="match status" value="1"/>
</dbReference>
<evidence type="ECO:0000256" key="1">
    <source>
        <dbReference type="ARBA" id="ARBA00022801"/>
    </source>
</evidence>
<dbReference type="Gene3D" id="3.40.50.1820">
    <property type="entry name" value="alpha/beta hydrolase"/>
    <property type="match status" value="1"/>
</dbReference>
<proteinExistence type="predicted"/>